<feature type="region of interest" description="Disordered" evidence="1">
    <location>
        <begin position="246"/>
        <end position="265"/>
    </location>
</feature>
<dbReference type="Pfam" id="PF13519">
    <property type="entry name" value="VWA_2"/>
    <property type="match status" value="1"/>
</dbReference>
<comment type="caution">
    <text evidence="3">The sequence shown here is derived from an EMBL/GenBank/DDBJ whole genome shotgun (WGS) entry which is preliminary data.</text>
</comment>
<gene>
    <name evidence="3" type="ORF">AB0T83_16090</name>
</gene>
<feature type="compositionally biased region" description="Acidic residues" evidence="1">
    <location>
        <begin position="246"/>
        <end position="259"/>
    </location>
</feature>
<keyword evidence="4" id="KW-1185">Reference proteome</keyword>
<name>A0ABV3L9P8_9RHOB</name>
<dbReference type="SUPFAM" id="SSF53300">
    <property type="entry name" value="vWA-like"/>
    <property type="match status" value="1"/>
</dbReference>
<dbReference type="PROSITE" id="PS50234">
    <property type="entry name" value="VWFA"/>
    <property type="match status" value="1"/>
</dbReference>
<dbReference type="InterPro" id="IPR051928">
    <property type="entry name" value="NorD/CobT"/>
</dbReference>
<proteinExistence type="predicted"/>
<dbReference type="PANTHER" id="PTHR41248:SF1">
    <property type="entry name" value="NORD PROTEIN"/>
    <property type="match status" value="1"/>
</dbReference>
<protein>
    <submittedName>
        <fullName evidence="3">VWA domain-containing protein</fullName>
    </submittedName>
</protein>
<dbReference type="Gene3D" id="3.40.50.410">
    <property type="entry name" value="von Willebrand factor, type A domain"/>
    <property type="match status" value="1"/>
</dbReference>
<dbReference type="PANTHER" id="PTHR41248">
    <property type="entry name" value="NORD PROTEIN"/>
    <property type="match status" value="1"/>
</dbReference>
<evidence type="ECO:0000313" key="3">
    <source>
        <dbReference type="EMBL" id="MEV8468297.1"/>
    </source>
</evidence>
<dbReference type="InterPro" id="IPR002035">
    <property type="entry name" value="VWF_A"/>
</dbReference>
<dbReference type="Proteomes" id="UP001553161">
    <property type="component" value="Unassembled WGS sequence"/>
</dbReference>
<sequence length="645" mass="71620">MGTIDFEPWEPEETVGKLWHAFASRLDAPQVHHGAAVDLSEVVGRLAVLFRGLGGSHAVEIRSVSDELSSHRLSFRRRLGTEVETVPRASFDGEILRLPSRLAVFPTREANAALYLWLTAAVAHAPARVAEDDPLRADLRALQAAQAMVAAALDNAPGLRDLYTALSEGTLHQRPRGKLPGVEADVEALLRHMLGDPADLSPRARDMRAALDAEDLSALTAPRGYRQFRPVPLWPDLRDMVFSASDEVENPETEGTPEEAGEKTVRARRREADLAERQDSLILHKFEAILSWAEFLNLNRRVDDDDNDDAKKAADDQDEIGLGQVSKAPATRLKLHLDLAPEDVDRERLSAKLTYPEWDARTGAYLPDHVCVLASVAEARAEFDDFTRDPRTARRIRAVKRQFEALRPGRVTTRGHLEGDDLDMDAAVRAQVERLASGEGSERIWLQTRPEARDLAVSILLDVSRSTESAVSGRAVIDVEREALAAMSWGLEACGDDFAINAFSSLKRHRVYIQNCKRFGEPMSRTVEERIGGLRPGFYTRLGAALRHASADLAKQTRQRKLLLVITDGKPNDLDHYEGRHGIEDTRMAVREARRQGQSVFGVTIDRSAKSWFPRLFGQGGFAVIPEPDKLTQALPQIYRQLVGG</sequence>
<dbReference type="RefSeq" id="WP_366194250.1">
    <property type="nucleotide sequence ID" value="NZ_JBFBVU010000026.1"/>
</dbReference>
<accession>A0ABV3L9P8</accession>
<evidence type="ECO:0000313" key="4">
    <source>
        <dbReference type="Proteomes" id="UP001553161"/>
    </source>
</evidence>
<feature type="domain" description="VWFA" evidence="2">
    <location>
        <begin position="456"/>
        <end position="616"/>
    </location>
</feature>
<dbReference type="SMART" id="SM00327">
    <property type="entry name" value="VWA"/>
    <property type="match status" value="1"/>
</dbReference>
<evidence type="ECO:0000256" key="1">
    <source>
        <dbReference type="SAM" id="MobiDB-lite"/>
    </source>
</evidence>
<dbReference type="EMBL" id="JBFBVU010000026">
    <property type="protein sequence ID" value="MEV8468297.1"/>
    <property type="molecule type" value="Genomic_DNA"/>
</dbReference>
<dbReference type="CDD" id="cd01454">
    <property type="entry name" value="vWA_norD_type"/>
    <property type="match status" value="1"/>
</dbReference>
<evidence type="ECO:0000259" key="2">
    <source>
        <dbReference type="PROSITE" id="PS50234"/>
    </source>
</evidence>
<reference evidence="3 4" key="1">
    <citation type="submission" date="2024-07" db="EMBL/GenBank/DDBJ databases">
        <authorList>
            <person name="Kang M."/>
        </authorList>
    </citation>
    <scope>NUCLEOTIDE SEQUENCE [LARGE SCALE GENOMIC DNA]</scope>
    <source>
        <strain evidence="3 4">DFM31</strain>
    </source>
</reference>
<dbReference type="InterPro" id="IPR036465">
    <property type="entry name" value="vWFA_dom_sf"/>
</dbReference>
<organism evidence="3 4">
    <name type="scientific">Meridianimarinicoccus marinus</name>
    <dbReference type="NCBI Taxonomy" id="3231483"/>
    <lineage>
        <taxon>Bacteria</taxon>
        <taxon>Pseudomonadati</taxon>
        <taxon>Pseudomonadota</taxon>
        <taxon>Alphaproteobacteria</taxon>
        <taxon>Rhodobacterales</taxon>
        <taxon>Paracoccaceae</taxon>
        <taxon>Meridianimarinicoccus</taxon>
    </lineage>
</organism>